<keyword evidence="3" id="KW-1185">Reference proteome</keyword>
<accession>A0A1I3SSS7</accession>
<dbReference type="InterPro" id="IPR003414">
    <property type="entry name" value="PP_kinase"/>
</dbReference>
<evidence type="ECO:0000313" key="3">
    <source>
        <dbReference type="Proteomes" id="UP000183557"/>
    </source>
</evidence>
<dbReference type="PANTHER" id="PTHR30218:SF0">
    <property type="entry name" value="POLYPHOSPHATE KINASE"/>
    <property type="match status" value="1"/>
</dbReference>
<proteinExistence type="predicted"/>
<organism evidence="2 3">
    <name type="scientific">Halobacillus dabanensis</name>
    <dbReference type="NCBI Taxonomy" id="240302"/>
    <lineage>
        <taxon>Bacteria</taxon>
        <taxon>Bacillati</taxon>
        <taxon>Bacillota</taxon>
        <taxon>Bacilli</taxon>
        <taxon>Bacillales</taxon>
        <taxon>Bacillaceae</taxon>
        <taxon>Halobacillus</taxon>
    </lineage>
</organism>
<sequence>MVFHHLSMASIDIRNDFIRYINNEIRFQKQHGNGCIVAKMNSLTDKNIIMNFYEASQAGVQVDLIARGICCLRPGIQGFSDNIGVISIVGRFLEHSRIYYFHHNGDDRVFLSSAELMTRNMVKRVELLFPAASKRENKKMTGHMNMSSARKTPTDQ</sequence>
<dbReference type="PANTHER" id="PTHR30218">
    <property type="entry name" value="POLYPHOSPHATE KINASE"/>
    <property type="match status" value="1"/>
</dbReference>
<feature type="domain" description="Polyphosphate kinase C-terminal" evidence="1">
    <location>
        <begin position="6"/>
        <end position="146"/>
    </location>
</feature>
<dbReference type="AlphaFoldDB" id="A0A1I3SSS7"/>
<keyword evidence="2" id="KW-0418">Kinase</keyword>
<dbReference type="EMBL" id="FOSB01000003">
    <property type="protein sequence ID" value="SFJ60477.1"/>
    <property type="molecule type" value="Genomic_DNA"/>
</dbReference>
<evidence type="ECO:0000259" key="1">
    <source>
        <dbReference type="Pfam" id="PF13090"/>
    </source>
</evidence>
<dbReference type="Proteomes" id="UP000183557">
    <property type="component" value="Unassembled WGS sequence"/>
</dbReference>
<dbReference type="GO" id="GO:0008976">
    <property type="term" value="F:polyphosphate kinase activity"/>
    <property type="evidence" value="ECO:0007669"/>
    <property type="project" value="InterPro"/>
</dbReference>
<dbReference type="InterPro" id="IPR025200">
    <property type="entry name" value="PPK_C_dom2"/>
</dbReference>
<reference evidence="3" key="1">
    <citation type="submission" date="2016-10" db="EMBL/GenBank/DDBJ databases">
        <authorList>
            <person name="Varghese N."/>
            <person name="Submissions S."/>
        </authorList>
    </citation>
    <scope>NUCLEOTIDE SEQUENCE [LARGE SCALE GENOMIC DNA]</scope>
    <source>
        <strain evidence="3">CGMCC 1.3704</strain>
    </source>
</reference>
<name>A0A1I3SSS7_HALDA</name>
<dbReference type="Pfam" id="PF13090">
    <property type="entry name" value="PP_kinase_C"/>
    <property type="match status" value="1"/>
</dbReference>
<protein>
    <submittedName>
        <fullName evidence="2">Polyphosphate kinase C-terminal domain-containing protein</fullName>
    </submittedName>
</protein>
<dbReference type="Gene3D" id="3.30.870.10">
    <property type="entry name" value="Endonuclease Chain A"/>
    <property type="match status" value="1"/>
</dbReference>
<gene>
    <name evidence="2" type="ORF">SAMN04487936_10342</name>
</gene>
<dbReference type="GO" id="GO:0006799">
    <property type="term" value="P:polyphosphate biosynthetic process"/>
    <property type="evidence" value="ECO:0007669"/>
    <property type="project" value="InterPro"/>
</dbReference>
<dbReference type="GO" id="GO:0009358">
    <property type="term" value="C:polyphosphate kinase complex"/>
    <property type="evidence" value="ECO:0007669"/>
    <property type="project" value="InterPro"/>
</dbReference>
<dbReference type="SUPFAM" id="SSF56024">
    <property type="entry name" value="Phospholipase D/nuclease"/>
    <property type="match status" value="1"/>
</dbReference>
<keyword evidence="2" id="KW-0808">Transferase</keyword>
<evidence type="ECO:0000313" key="2">
    <source>
        <dbReference type="EMBL" id="SFJ60477.1"/>
    </source>
</evidence>